<reference evidence="4" key="1">
    <citation type="submission" date="2014-09" db="EMBL/GenBank/DDBJ databases">
        <authorList>
            <person name="Sharma Rahul"/>
            <person name="Thines Marco"/>
        </authorList>
    </citation>
    <scope>NUCLEOTIDE SEQUENCE [LARGE SCALE GENOMIC DNA]</scope>
</reference>
<dbReference type="GO" id="GO:0005886">
    <property type="term" value="C:plasma membrane"/>
    <property type="evidence" value="ECO:0007669"/>
    <property type="project" value="TreeGrafter"/>
</dbReference>
<dbReference type="GO" id="GO:0005227">
    <property type="term" value="F:calcium-activated cation channel activity"/>
    <property type="evidence" value="ECO:0007669"/>
    <property type="project" value="InterPro"/>
</dbReference>
<dbReference type="Pfam" id="PF04547">
    <property type="entry name" value="Anoctamin"/>
    <property type="match status" value="1"/>
</dbReference>
<evidence type="ECO:0000313" key="3">
    <source>
        <dbReference type="EMBL" id="CEG46841.1"/>
    </source>
</evidence>
<evidence type="ECO:0000313" key="4">
    <source>
        <dbReference type="Proteomes" id="UP000054928"/>
    </source>
</evidence>
<dbReference type="OMA" id="YLKVITW"/>
<dbReference type="PANTHER" id="PTHR13018">
    <property type="entry name" value="PROBABLE MEMBRANE PROTEIN DUF221-RELATED"/>
    <property type="match status" value="1"/>
</dbReference>
<dbReference type="InterPro" id="IPR049452">
    <property type="entry name" value="Anoctamin_TM"/>
</dbReference>
<feature type="transmembrane region" description="Helical" evidence="1">
    <location>
        <begin position="227"/>
        <end position="248"/>
    </location>
</feature>
<dbReference type="GO" id="GO:0008168">
    <property type="term" value="F:methyltransferase activity"/>
    <property type="evidence" value="ECO:0007669"/>
    <property type="project" value="UniProtKB-KW"/>
</dbReference>
<evidence type="ECO:0000256" key="1">
    <source>
        <dbReference type="SAM" id="Phobius"/>
    </source>
</evidence>
<dbReference type="RefSeq" id="XP_024583210.1">
    <property type="nucleotide sequence ID" value="XM_024717741.1"/>
</dbReference>
<feature type="transmembrane region" description="Helical" evidence="1">
    <location>
        <begin position="1031"/>
        <end position="1056"/>
    </location>
</feature>
<keyword evidence="3" id="KW-0489">Methyltransferase</keyword>
<feature type="transmembrane region" description="Helical" evidence="1">
    <location>
        <begin position="957"/>
        <end position="978"/>
    </location>
</feature>
<sequence length="1294" mass="146105">MEEQLHRLHEMLSCSIPDRLQANLNSETKMSVFEHDFHIRVRTDNDYMVLVNLALLSQHEEIQSIILVMQPPVATKHTAETATGFVSFSRLKFYEHSSPELVVEIPQLSKNSANDRDVGALEEGKLPKKLLRISPRLNVQLGGYPPDCGTKELKYLSHAKVLRDRGMTHPMRYSTTRVDTRGFAVPEPYPLFSTNFGAHSFRNLPTDSVVLSQYGLGIALYFKYLKVITWLFFFLSVLSAPVLTVYILGGGTSIAELSALARQNLPAVLSLTSIGHLNEASSVCDQALENTELSLQCPTGEIGFLKAVYSTYDSQGSCSCPVRNKVAEDSGTCRGHATDSTCLAGRVGCFLGIHPVSRLPCCSFSRDEITKTPQFNDMRIHKVGGCGSNMAQHIVEGLCLGTKSCTFNVSEAIYYEWSLSAKYGTNCTNPIRAVTNDNSANATKEVCVAQLNDDSDYTKCETDKLRAMIVYGRCFATRIDLSGAWNLEIIGWDSITRQNFLGFAIACDIACSLAFFGVVIWLRRKEKEAVDRIAQNQVKALDYTVQLKNLPQHDDLNVLRQEICIHLESILSNAPTFAVKLDRIRVADVQFGKSASRHLQLLRRRGVIVRQLEIAQQRHERLKLLFGRLDEYVFARRERRHLRAIGLLEAKLHRFNVKLAQWHSYHERYNISQAVTAFITFEEEEGFNRCLQEYPDLGWIHRLFQPHYKRLHGKSLQFFRAPDPTDIIWENLHYPYLERMLRQLVVAMVTLSVLFLSFVLIFLAKEQKSKLERQFGRPTTCPTKVLKTDVIQDEMNRASGSVPYKALLECYCKNLVNNHSFQSTMYETFYNPLTGRSDMLCRTWATTFARTQILSIASVLLVVAVNLVLARILDGLVTVEKHHTESSLVVSRVRKVFLAQFCNTALLMLVINANADYFLKPSANPQTGSTAEDFSFGMLKFLDGEYSDFSASWYNDVGAALMLTMIINSFSSHFYVLADSIFLKARRFIDRGYSFDHSLTKQDIQRDLETLYRGPKFDLASRYAQSLTTIFITYMFSAGMPLLHVIGFGATLITYWADKFTFLRIARSPPLYDSRLATTAGSLLPYAVLLHCLIAVWMFSNDNIFESESEIAVAESTFSSPFSAGDNIPLFDSSRGHLISRVTRPPVVILFAFFVIGSTIVVVRSIFFEYGPALIRSVFPGIASLLEKPRVAKGLPNYFDAIPTSLILEKLAATSDTQQPLRPDLRVKYENALQHRLSEESRLSKRSVTDAKHFNEAKRIVGCHSYAISDNKEYVAKLAIDSQFSEEISLDQIF</sequence>
<keyword evidence="1" id="KW-0472">Membrane</keyword>
<feature type="transmembrane region" description="Helical" evidence="1">
    <location>
        <begin position="1076"/>
        <end position="1099"/>
    </location>
</feature>
<keyword evidence="1" id="KW-0812">Transmembrane</keyword>
<keyword evidence="1" id="KW-1133">Transmembrane helix</keyword>
<dbReference type="EMBL" id="CCYD01002371">
    <property type="protein sequence ID" value="CEG46841.1"/>
    <property type="molecule type" value="Genomic_DNA"/>
</dbReference>
<accession>A0A0P1B051</accession>
<keyword evidence="4" id="KW-1185">Reference proteome</keyword>
<dbReference type="Proteomes" id="UP000054928">
    <property type="component" value="Unassembled WGS sequence"/>
</dbReference>
<dbReference type="GeneID" id="36398573"/>
<dbReference type="PANTHER" id="PTHR13018:SF83">
    <property type="entry name" value="RRM DOMAIN-CONTAINING PROTEIN"/>
    <property type="match status" value="1"/>
</dbReference>
<protein>
    <submittedName>
        <fullName evidence="3">Trna ( )methyltransferase</fullName>
    </submittedName>
</protein>
<proteinExistence type="predicted"/>
<dbReference type="InterPro" id="IPR045122">
    <property type="entry name" value="Csc1-like"/>
</dbReference>
<feature type="domain" description="Anoctamin transmembrane" evidence="2">
    <location>
        <begin position="731"/>
        <end position="1105"/>
    </location>
</feature>
<feature type="transmembrane region" description="Helical" evidence="1">
    <location>
        <begin position="500"/>
        <end position="522"/>
    </location>
</feature>
<organism evidence="3 4">
    <name type="scientific">Plasmopara halstedii</name>
    <name type="common">Downy mildew of sunflower</name>
    <dbReference type="NCBI Taxonomy" id="4781"/>
    <lineage>
        <taxon>Eukaryota</taxon>
        <taxon>Sar</taxon>
        <taxon>Stramenopiles</taxon>
        <taxon>Oomycota</taxon>
        <taxon>Peronosporomycetes</taxon>
        <taxon>Peronosporales</taxon>
        <taxon>Peronosporaceae</taxon>
        <taxon>Plasmopara</taxon>
    </lineage>
</organism>
<evidence type="ECO:0000259" key="2">
    <source>
        <dbReference type="Pfam" id="PF04547"/>
    </source>
</evidence>
<dbReference type="GO" id="GO:0032259">
    <property type="term" value="P:methylation"/>
    <property type="evidence" value="ECO:0007669"/>
    <property type="project" value="UniProtKB-KW"/>
</dbReference>
<dbReference type="OrthoDB" id="297739at2759"/>
<feature type="transmembrane region" description="Helical" evidence="1">
    <location>
        <begin position="1147"/>
        <end position="1167"/>
    </location>
</feature>
<name>A0A0P1B051_PLAHL</name>
<keyword evidence="3" id="KW-0808">Transferase</keyword>
<dbReference type="STRING" id="4781.A0A0P1B051"/>
<feature type="transmembrane region" description="Helical" evidence="1">
    <location>
        <begin position="853"/>
        <end position="873"/>
    </location>
</feature>
<feature type="transmembrane region" description="Helical" evidence="1">
    <location>
        <begin position="744"/>
        <end position="764"/>
    </location>
</feature>